<proteinExistence type="predicted"/>
<keyword evidence="2" id="KW-1185">Reference proteome</keyword>
<reference evidence="1 2" key="1">
    <citation type="journal article" date="2022" name="bioRxiv">
        <title>Genomics of Preaxostyla Flagellates Illuminates Evolutionary Transitions and the Path Towards Mitochondrial Loss.</title>
        <authorList>
            <person name="Novak L.V.F."/>
            <person name="Treitli S.C."/>
            <person name="Pyrih J."/>
            <person name="Halakuc P."/>
            <person name="Pipaliya S.V."/>
            <person name="Vacek V."/>
            <person name="Brzon O."/>
            <person name="Soukal P."/>
            <person name="Eme L."/>
            <person name="Dacks J.B."/>
            <person name="Karnkowska A."/>
            <person name="Elias M."/>
            <person name="Hampl V."/>
        </authorList>
    </citation>
    <scope>NUCLEOTIDE SEQUENCE [LARGE SCALE GENOMIC DNA]</scope>
    <source>
        <strain evidence="1">NAU3</strain>
        <tissue evidence="1">Gut</tissue>
    </source>
</reference>
<organism evidence="1 2">
    <name type="scientific">Blattamonas nauphoetae</name>
    <dbReference type="NCBI Taxonomy" id="2049346"/>
    <lineage>
        <taxon>Eukaryota</taxon>
        <taxon>Metamonada</taxon>
        <taxon>Preaxostyla</taxon>
        <taxon>Oxymonadida</taxon>
        <taxon>Blattamonas</taxon>
    </lineage>
</organism>
<name>A0ABQ9WSH7_9EUKA</name>
<evidence type="ECO:0000313" key="2">
    <source>
        <dbReference type="Proteomes" id="UP001281761"/>
    </source>
</evidence>
<accession>A0ABQ9WSH7</accession>
<sequence length="428" mass="49294">MALNALSSQCMSDSETRDFLRTLKVPSGSTDRSSELVPFAGRLCSTLAEHVSEMKSLFPESSPSDGTISASSATLPSESPLLTGNTVLEVISEEFSLFCDLLLSKDDSFDDILIKCDFVLLLKSTIITCLDLLEQPKSKSNCPHADKTTLLITILDNAWNCSANSLHSSHQSLHPIVESTFSDVPQLYSLLERTCPLSSPPSSSHLEMIVNLTANLSHFVPRMLEENLVQRVINTTKPMAVPTTHGDFHKYLVWSINNLIWKHEDITEDEEERKRIRKMQFERVLKPAKQYLRFILLRDEFILTEDSDKKDMPDRITYLLELTLLLERELFEDGEIVETGREEWEVGWLVEKIHEKELGKRLKMIREDDVRMKKDEKLRWKKRVERRREAGHSDAMEGWVMRRDDRTRSEIVEYIEDVSEESGMNVRF</sequence>
<gene>
    <name evidence="1" type="ORF">BLNAU_22632</name>
</gene>
<evidence type="ECO:0000313" key="1">
    <source>
        <dbReference type="EMBL" id="KAK2942442.1"/>
    </source>
</evidence>
<protein>
    <submittedName>
        <fullName evidence="1">Uncharacterized protein</fullName>
    </submittedName>
</protein>
<dbReference type="EMBL" id="JARBJD010000408">
    <property type="protein sequence ID" value="KAK2942442.1"/>
    <property type="molecule type" value="Genomic_DNA"/>
</dbReference>
<comment type="caution">
    <text evidence="1">The sequence shown here is derived from an EMBL/GenBank/DDBJ whole genome shotgun (WGS) entry which is preliminary data.</text>
</comment>
<dbReference type="Proteomes" id="UP001281761">
    <property type="component" value="Unassembled WGS sequence"/>
</dbReference>